<dbReference type="GO" id="GO:0046872">
    <property type="term" value="F:metal ion binding"/>
    <property type="evidence" value="ECO:0007669"/>
    <property type="project" value="UniProtKB-KW"/>
</dbReference>
<dbReference type="InterPro" id="IPR036866">
    <property type="entry name" value="RibonucZ/Hydroxyglut_hydro"/>
</dbReference>
<evidence type="ECO:0000256" key="5">
    <source>
        <dbReference type="ARBA" id="ARBA00022839"/>
    </source>
</evidence>
<dbReference type="Pfam" id="PF00753">
    <property type="entry name" value="Lactamase_B"/>
    <property type="match status" value="1"/>
</dbReference>
<dbReference type="SUPFAM" id="SSF56281">
    <property type="entry name" value="Metallo-hydrolase/oxidoreductase"/>
    <property type="match status" value="1"/>
</dbReference>
<sequence>MRENMTSSELVFMPLGGVGEIGMNMALYGIGPEGDKRWLIVDFGVAFANEAHPGADLIFADIRFLEQERDRIDGIVITHGHEDHFGALFALWPRLEIPIYTSGFLADLIEAKAEAEPGSLEIPVNQVEQGSRVQLGPFNVEFVPVSHSIPEANALAIRTEHGLVLHTGDWKLDATPGVGKGTDIARMNELGEEGVLALVCDSTNALSEGSSISEKEVEEELTKLIAKAPHRVAVSTFASNVSRVQAIARAARANDRQCVVVGRALWRFIEVAQEQGYLNDVPEFISDDDYGYLPRDKVVAILTGSQGEKRAALARVAAKEHPTVQLSKGDQVIFSSKAIPGNERAINEVINNLAAQDVEIITEKDAPIHVSGHPKRGDLRKLYEWIQPKIAVPVHGEEMHLRAHAQLARKMGVREVLHVRNGWMARLAGGTVKSWDEYFGGRLYKDGSLVGTFEEMGIQERRKLSYVGHISVAITVSRKGEILGHPQMALAGIPERDANDQLFVEIVEAGIFGALKGMPAKKRKDVEVLREAVRRSVRSEVNQKWAKKPVVAVMINLV</sequence>
<keyword evidence="3" id="KW-0378">Hydrolase</keyword>
<keyword evidence="1" id="KW-0540">Nuclease</keyword>
<dbReference type="CDD" id="cd07714">
    <property type="entry name" value="RNaseJ_MBL-fold"/>
    <property type="match status" value="1"/>
</dbReference>
<keyword evidence="2" id="KW-0479">Metal-binding</keyword>
<organism evidence="8 9">
    <name type="scientific">Cohaesibacter marisflavi</name>
    <dbReference type="NCBI Taxonomy" id="655353"/>
    <lineage>
        <taxon>Bacteria</taxon>
        <taxon>Pseudomonadati</taxon>
        <taxon>Pseudomonadota</taxon>
        <taxon>Alphaproteobacteria</taxon>
        <taxon>Hyphomicrobiales</taxon>
        <taxon>Cohaesibacteraceae</taxon>
    </lineage>
</organism>
<evidence type="ECO:0000313" key="9">
    <source>
        <dbReference type="Proteomes" id="UP000199236"/>
    </source>
</evidence>
<proteinExistence type="predicted"/>
<dbReference type="Pfam" id="PF17770">
    <property type="entry name" value="RNase_J_C"/>
    <property type="match status" value="1"/>
</dbReference>
<dbReference type="Gene3D" id="3.40.50.10710">
    <property type="entry name" value="Metallo-hydrolase/oxidoreductase"/>
    <property type="match status" value="1"/>
</dbReference>
<evidence type="ECO:0000256" key="1">
    <source>
        <dbReference type="ARBA" id="ARBA00022722"/>
    </source>
</evidence>
<name>A0A1I5FN63_9HYPH</name>
<dbReference type="GO" id="GO:0003723">
    <property type="term" value="F:RNA binding"/>
    <property type="evidence" value="ECO:0007669"/>
    <property type="project" value="UniProtKB-KW"/>
</dbReference>
<dbReference type="InterPro" id="IPR001279">
    <property type="entry name" value="Metallo-B-lactamas"/>
</dbReference>
<dbReference type="EMBL" id="FOVR01000004">
    <property type="protein sequence ID" value="SFO25162.1"/>
    <property type="molecule type" value="Genomic_DNA"/>
</dbReference>
<dbReference type="PANTHER" id="PTHR43694">
    <property type="entry name" value="RIBONUCLEASE J"/>
    <property type="match status" value="1"/>
</dbReference>
<gene>
    <name evidence="8" type="ORF">SAMN04488056_104126</name>
</gene>
<evidence type="ECO:0000256" key="6">
    <source>
        <dbReference type="ARBA" id="ARBA00022884"/>
    </source>
</evidence>
<dbReference type="STRING" id="655353.SAMN04488056_104126"/>
<reference evidence="8 9" key="1">
    <citation type="submission" date="2016-10" db="EMBL/GenBank/DDBJ databases">
        <authorList>
            <person name="de Groot N.N."/>
        </authorList>
    </citation>
    <scope>NUCLEOTIDE SEQUENCE [LARGE SCALE GENOMIC DNA]</scope>
    <source>
        <strain evidence="8 9">CGMCC 1.9157</strain>
    </source>
</reference>
<keyword evidence="5" id="KW-0269">Exonuclease</keyword>
<accession>A0A1I5FN63</accession>
<dbReference type="InterPro" id="IPR011108">
    <property type="entry name" value="RMMBL"/>
</dbReference>
<dbReference type="GO" id="GO:0004527">
    <property type="term" value="F:exonuclease activity"/>
    <property type="evidence" value="ECO:0007669"/>
    <property type="project" value="UniProtKB-KW"/>
</dbReference>
<evidence type="ECO:0000256" key="2">
    <source>
        <dbReference type="ARBA" id="ARBA00022723"/>
    </source>
</evidence>
<evidence type="ECO:0000313" key="8">
    <source>
        <dbReference type="EMBL" id="SFO25162.1"/>
    </source>
</evidence>
<evidence type="ECO:0000256" key="3">
    <source>
        <dbReference type="ARBA" id="ARBA00022801"/>
    </source>
</evidence>
<evidence type="ECO:0000256" key="4">
    <source>
        <dbReference type="ARBA" id="ARBA00022833"/>
    </source>
</evidence>
<dbReference type="Gene3D" id="3.60.15.10">
    <property type="entry name" value="Ribonuclease Z/Hydroxyacylglutathione hydrolase-like"/>
    <property type="match status" value="1"/>
</dbReference>
<dbReference type="Gene3D" id="3.10.20.580">
    <property type="match status" value="1"/>
</dbReference>
<dbReference type="InterPro" id="IPR055132">
    <property type="entry name" value="RNase_J_b_CASP"/>
</dbReference>
<evidence type="ECO:0000259" key="7">
    <source>
        <dbReference type="SMART" id="SM00849"/>
    </source>
</evidence>
<dbReference type="InterPro" id="IPR042173">
    <property type="entry name" value="RNase_J_2"/>
</dbReference>
<dbReference type="PANTHER" id="PTHR43694:SF1">
    <property type="entry name" value="RIBONUCLEASE J"/>
    <property type="match status" value="1"/>
</dbReference>
<dbReference type="AlphaFoldDB" id="A0A1I5FN63"/>
<protein>
    <submittedName>
        <fullName evidence="8">Ribonuclease J</fullName>
    </submittedName>
</protein>
<keyword evidence="4" id="KW-0862">Zinc</keyword>
<dbReference type="Pfam" id="PF22505">
    <property type="entry name" value="RNase_J_b_CASP"/>
    <property type="match status" value="1"/>
</dbReference>
<dbReference type="SMART" id="SM00849">
    <property type="entry name" value="Lactamase_B"/>
    <property type="match status" value="1"/>
</dbReference>
<feature type="domain" description="Metallo-beta-lactamase" evidence="7">
    <location>
        <begin position="22"/>
        <end position="230"/>
    </location>
</feature>
<dbReference type="InterPro" id="IPR041636">
    <property type="entry name" value="RNase_J_C"/>
</dbReference>
<keyword evidence="6" id="KW-0694">RNA-binding</keyword>
<keyword evidence="9" id="KW-1185">Reference proteome</keyword>
<dbReference type="Proteomes" id="UP000199236">
    <property type="component" value="Unassembled WGS sequence"/>
</dbReference>
<dbReference type="Pfam" id="PF07521">
    <property type="entry name" value="RMMBL"/>
    <property type="match status" value="1"/>
</dbReference>